<feature type="active site" evidence="14">
    <location>
        <position position="18"/>
    </location>
</feature>
<dbReference type="EC" id="6.3.2.4" evidence="4 13"/>
<dbReference type="PROSITE" id="PS00843">
    <property type="entry name" value="DALA_DALA_LIGASE_1"/>
    <property type="match status" value="1"/>
</dbReference>
<feature type="domain" description="ATP-grasp" evidence="17">
    <location>
        <begin position="103"/>
        <end position="297"/>
    </location>
</feature>
<feature type="binding site" evidence="15">
    <location>
        <position position="264"/>
    </location>
    <ligand>
        <name>Mg(2+)</name>
        <dbReference type="ChEBI" id="CHEBI:18420"/>
        <label>2</label>
    </ligand>
</feature>
<evidence type="ECO:0000256" key="9">
    <source>
        <dbReference type="ARBA" id="ARBA00022960"/>
    </source>
</evidence>
<dbReference type="Gene3D" id="3.40.50.20">
    <property type="match status" value="1"/>
</dbReference>
<evidence type="ECO:0000256" key="13">
    <source>
        <dbReference type="HAMAP-Rule" id="MF_00047"/>
    </source>
</evidence>
<dbReference type="InterPro" id="IPR016185">
    <property type="entry name" value="PreATP-grasp_dom_sf"/>
</dbReference>
<dbReference type="HAMAP" id="MF_00047">
    <property type="entry name" value="Dala_Dala_lig"/>
    <property type="match status" value="1"/>
</dbReference>
<dbReference type="SUPFAM" id="SSF56059">
    <property type="entry name" value="Glutathione synthetase ATP-binding domain-like"/>
    <property type="match status" value="1"/>
</dbReference>
<gene>
    <name evidence="13" type="primary">ddl</name>
    <name evidence="18" type="ORF">H5P30_19560</name>
</gene>
<keyword evidence="15" id="KW-0464">Manganese</keyword>
<comment type="catalytic activity">
    <reaction evidence="12 13">
        <text>2 D-alanine + ATP = D-alanyl-D-alanine + ADP + phosphate + H(+)</text>
        <dbReference type="Rhea" id="RHEA:11224"/>
        <dbReference type="ChEBI" id="CHEBI:15378"/>
        <dbReference type="ChEBI" id="CHEBI:30616"/>
        <dbReference type="ChEBI" id="CHEBI:43474"/>
        <dbReference type="ChEBI" id="CHEBI:57416"/>
        <dbReference type="ChEBI" id="CHEBI:57822"/>
        <dbReference type="ChEBI" id="CHEBI:456216"/>
        <dbReference type="EC" id="6.3.2.4"/>
    </reaction>
</comment>
<evidence type="ECO:0000313" key="18">
    <source>
        <dbReference type="EMBL" id="MBC2603984.1"/>
    </source>
</evidence>
<comment type="caution">
    <text evidence="18">The sequence shown here is derived from an EMBL/GenBank/DDBJ whole genome shotgun (WGS) entry which is preliminary data.</text>
</comment>
<dbReference type="InterPro" id="IPR011095">
    <property type="entry name" value="Dala_Dala_lig_C"/>
</dbReference>
<dbReference type="GO" id="GO:0008360">
    <property type="term" value="P:regulation of cell shape"/>
    <property type="evidence" value="ECO:0007669"/>
    <property type="project" value="UniProtKB-KW"/>
</dbReference>
<dbReference type="GO" id="GO:0071555">
    <property type="term" value="P:cell wall organization"/>
    <property type="evidence" value="ECO:0007669"/>
    <property type="project" value="UniProtKB-KW"/>
</dbReference>
<evidence type="ECO:0000313" key="19">
    <source>
        <dbReference type="Proteomes" id="UP000525652"/>
    </source>
</evidence>
<sequence length="308" mass="33454">MKDFAGEIAVLYGGVGAERDVSIVTGKAVLEALSCDFKVRGIELREASLPKGLDPRESLIFPALHGEFGEDGGLQSLLEKGGFEYSGSDSISSALCMNKAQAKKRADAAGVRGADSMVLSPGEVIDCRAICEKLGRRIVVKPVDGGSSTFLSIVEGAGELQRRLDTLPNRHWLLESFIEGREVSIGILNGLSMGVVEIVPQGGVYDYEHKYTAGKTEYRSPAVLEPDEESMIRHWAETVFAVCGCRDFARVDFRLSDDGPRFLEINTIPGLTAESLLPKSAACRGLSFEDLAVELVSPAVNRFQRRRR</sequence>
<proteinExistence type="inferred from homology"/>
<keyword evidence="10 13" id="KW-0573">Peptidoglycan synthesis</keyword>
<evidence type="ECO:0000256" key="7">
    <source>
        <dbReference type="ARBA" id="ARBA00022741"/>
    </source>
</evidence>
<keyword evidence="7 16" id="KW-0547">Nucleotide-binding</keyword>
<keyword evidence="19" id="KW-1185">Reference proteome</keyword>
<evidence type="ECO:0000256" key="14">
    <source>
        <dbReference type="PIRSR" id="PIRSR039102-1"/>
    </source>
</evidence>
<evidence type="ECO:0000256" key="12">
    <source>
        <dbReference type="ARBA" id="ARBA00047614"/>
    </source>
</evidence>
<dbReference type="GO" id="GO:0005524">
    <property type="term" value="F:ATP binding"/>
    <property type="evidence" value="ECO:0007669"/>
    <property type="project" value="UniProtKB-UniRule"/>
</dbReference>
<dbReference type="GO" id="GO:0046872">
    <property type="term" value="F:metal ion binding"/>
    <property type="evidence" value="ECO:0007669"/>
    <property type="project" value="UniProtKB-KW"/>
</dbReference>
<dbReference type="GO" id="GO:0008716">
    <property type="term" value="F:D-alanine-D-alanine ligase activity"/>
    <property type="evidence" value="ECO:0007669"/>
    <property type="project" value="UniProtKB-UniRule"/>
</dbReference>
<protein>
    <recommendedName>
        <fullName evidence="4 13">D-alanine--D-alanine ligase</fullName>
        <ecNumber evidence="4 13">6.3.2.4</ecNumber>
    </recommendedName>
    <alternativeName>
        <fullName evidence="13">D-Ala-D-Ala ligase</fullName>
    </alternativeName>
    <alternativeName>
        <fullName evidence="13">D-alanylalanine synthetase</fullName>
    </alternativeName>
</protein>
<evidence type="ECO:0000256" key="6">
    <source>
        <dbReference type="ARBA" id="ARBA00022598"/>
    </source>
</evidence>
<dbReference type="InterPro" id="IPR000291">
    <property type="entry name" value="D-Ala_lig_Van_CS"/>
</dbReference>
<dbReference type="UniPathway" id="UPA00219"/>
<dbReference type="Pfam" id="PF07478">
    <property type="entry name" value="Dala_Dala_lig_C"/>
    <property type="match status" value="1"/>
</dbReference>
<dbReference type="Gene3D" id="3.30.1490.20">
    <property type="entry name" value="ATP-grasp fold, A domain"/>
    <property type="match status" value="1"/>
</dbReference>
<dbReference type="EMBL" id="JACHVA010000138">
    <property type="protein sequence ID" value="MBC2603984.1"/>
    <property type="molecule type" value="Genomic_DNA"/>
</dbReference>
<comment type="function">
    <text evidence="13">Cell wall formation.</text>
</comment>
<dbReference type="InterPro" id="IPR005905">
    <property type="entry name" value="D_ala_D_ala"/>
</dbReference>
<keyword evidence="11 13" id="KW-0961">Cell wall biogenesis/degradation</keyword>
<reference evidence="18 19" key="1">
    <citation type="submission" date="2020-07" db="EMBL/GenBank/DDBJ databases">
        <authorList>
            <person name="Feng X."/>
        </authorList>
    </citation>
    <scope>NUCLEOTIDE SEQUENCE [LARGE SCALE GENOMIC DNA]</scope>
    <source>
        <strain evidence="18 19">JCM14086</strain>
    </source>
</reference>
<comment type="cofactor">
    <cofactor evidence="1">
        <name>Mn(2+)</name>
        <dbReference type="ChEBI" id="CHEBI:29035"/>
    </cofactor>
</comment>
<keyword evidence="15" id="KW-0479">Metal-binding</keyword>
<evidence type="ECO:0000256" key="10">
    <source>
        <dbReference type="ARBA" id="ARBA00022984"/>
    </source>
</evidence>
<comment type="cofactor">
    <cofactor evidence="15">
        <name>Mg(2+)</name>
        <dbReference type="ChEBI" id="CHEBI:18420"/>
    </cofactor>
    <cofactor evidence="15">
        <name>Mn(2+)</name>
        <dbReference type="ChEBI" id="CHEBI:29035"/>
    </cofactor>
    <text evidence="15">Binds 2 magnesium or manganese ions per subunit.</text>
</comment>
<dbReference type="RefSeq" id="WP_185694603.1">
    <property type="nucleotide sequence ID" value="NZ_JACHVA010000138.1"/>
</dbReference>
<feature type="active site" evidence="14">
    <location>
        <position position="147"/>
    </location>
</feature>
<feature type="binding site" evidence="15">
    <location>
        <position position="264"/>
    </location>
    <ligand>
        <name>Mg(2+)</name>
        <dbReference type="ChEBI" id="CHEBI:18420"/>
        <label>1</label>
    </ligand>
</feature>
<evidence type="ECO:0000256" key="16">
    <source>
        <dbReference type="PROSITE-ProRule" id="PRU00409"/>
    </source>
</evidence>
<dbReference type="Proteomes" id="UP000525652">
    <property type="component" value="Unassembled WGS sequence"/>
</dbReference>
<comment type="pathway">
    <text evidence="13">Cell wall biogenesis; peptidoglycan biosynthesis.</text>
</comment>
<accession>A0A7X1B1Y6</accession>
<dbReference type="NCBIfam" id="NF002378">
    <property type="entry name" value="PRK01372.1"/>
    <property type="match status" value="1"/>
</dbReference>
<keyword evidence="5 13" id="KW-0963">Cytoplasm</keyword>
<keyword evidence="6 13" id="KW-0436">Ligase</keyword>
<feature type="binding site" evidence="15">
    <location>
        <position position="252"/>
    </location>
    <ligand>
        <name>Mg(2+)</name>
        <dbReference type="ChEBI" id="CHEBI:18420"/>
        <label>1</label>
    </ligand>
</feature>
<evidence type="ECO:0000256" key="4">
    <source>
        <dbReference type="ARBA" id="ARBA00012216"/>
    </source>
</evidence>
<keyword evidence="8 16" id="KW-0067">ATP-binding</keyword>
<dbReference type="InterPro" id="IPR013815">
    <property type="entry name" value="ATP_grasp_subdomain_1"/>
</dbReference>
<keyword evidence="15" id="KW-0460">Magnesium</keyword>
<comment type="similarity">
    <text evidence="3 13">Belongs to the D-alanine--D-alanine ligase family.</text>
</comment>
<evidence type="ECO:0000256" key="1">
    <source>
        <dbReference type="ARBA" id="ARBA00001936"/>
    </source>
</evidence>
<comment type="subcellular location">
    <subcellularLocation>
        <location evidence="2 13">Cytoplasm</location>
    </subcellularLocation>
</comment>
<dbReference type="Gene3D" id="3.30.470.20">
    <property type="entry name" value="ATP-grasp fold, B domain"/>
    <property type="match status" value="1"/>
</dbReference>
<evidence type="ECO:0000256" key="8">
    <source>
        <dbReference type="ARBA" id="ARBA00022840"/>
    </source>
</evidence>
<feature type="binding site" evidence="15">
    <location>
        <position position="266"/>
    </location>
    <ligand>
        <name>Mg(2+)</name>
        <dbReference type="ChEBI" id="CHEBI:18420"/>
        <label>2</label>
    </ligand>
</feature>
<dbReference type="PANTHER" id="PTHR23132:SF23">
    <property type="entry name" value="D-ALANINE--D-ALANINE LIGASE B"/>
    <property type="match status" value="1"/>
</dbReference>
<keyword evidence="9 13" id="KW-0133">Cell shape</keyword>
<evidence type="ECO:0000256" key="2">
    <source>
        <dbReference type="ARBA" id="ARBA00004496"/>
    </source>
</evidence>
<name>A0A7X1B1Y6_9BACT</name>
<evidence type="ECO:0000256" key="15">
    <source>
        <dbReference type="PIRSR" id="PIRSR039102-3"/>
    </source>
</evidence>
<dbReference type="GO" id="GO:0009252">
    <property type="term" value="P:peptidoglycan biosynthetic process"/>
    <property type="evidence" value="ECO:0007669"/>
    <property type="project" value="UniProtKB-UniRule"/>
</dbReference>
<evidence type="ECO:0000259" key="17">
    <source>
        <dbReference type="PROSITE" id="PS50975"/>
    </source>
</evidence>
<dbReference type="PANTHER" id="PTHR23132">
    <property type="entry name" value="D-ALANINE--D-ALANINE LIGASE"/>
    <property type="match status" value="1"/>
</dbReference>
<evidence type="ECO:0000256" key="5">
    <source>
        <dbReference type="ARBA" id="ARBA00022490"/>
    </source>
</evidence>
<dbReference type="AlphaFoldDB" id="A0A7X1B1Y6"/>
<evidence type="ECO:0000256" key="3">
    <source>
        <dbReference type="ARBA" id="ARBA00010871"/>
    </source>
</evidence>
<dbReference type="SUPFAM" id="SSF52440">
    <property type="entry name" value="PreATP-grasp domain"/>
    <property type="match status" value="1"/>
</dbReference>
<dbReference type="PIRSF" id="PIRSF039102">
    <property type="entry name" value="Ddl/VanB"/>
    <property type="match status" value="1"/>
</dbReference>
<dbReference type="PROSITE" id="PS50975">
    <property type="entry name" value="ATP_GRASP"/>
    <property type="match status" value="1"/>
</dbReference>
<dbReference type="InterPro" id="IPR011761">
    <property type="entry name" value="ATP-grasp"/>
</dbReference>
<feature type="active site" evidence="14">
    <location>
        <position position="275"/>
    </location>
</feature>
<evidence type="ECO:0000256" key="11">
    <source>
        <dbReference type="ARBA" id="ARBA00023316"/>
    </source>
</evidence>
<dbReference type="GO" id="GO:0005737">
    <property type="term" value="C:cytoplasm"/>
    <property type="evidence" value="ECO:0007669"/>
    <property type="project" value="UniProtKB-SubCell"/>
</dbReference>
<organism evidence="18 19">
    <name type="scientific">Puniceicoccus vermicola</name>
    <dbReference type="NCBI Taxonomy" id="388746"/>
    <lineage>
        <taxon>Bacteria</taxon>
        <taxon>Pseudomonadati</taxon>
        <taxon>Verrucomicrobiota</taxon>
        <taxon>Opitutia</taxon>
        <taxon>Puniceicoccales</taxon>
        <taxon>Puniceicoccaceae</taxon>
        <taxon>Puniceicoccus</taxon>
    </lineage>
</organism>